<keyword evidence="10" id="KW-1185">Reference proteome</keyword>
<dbReference type="Pfam" id="PF07992">
    <property type="entry name" value="Pyr_redox_2"/>
    <property type="match status" value="1"/>
</dbReference>
<evidence type="ECO:0000256" key="2">
    <source>
        <dbReference type="ARBA" id="ARBA00013223"/>
    </source>
</evidence>
<organism evidence="9 10">
    <name type="scientific">Glaciibacter psychrotolerans</name>
    <dbReference type="NCBI Taxonomy" id="670054"/>
    <lineage>
        <taxon>Bacteria</taxon>
        <taxon>Bacillati</taxon>
        <taxon>Actinomycetota</taxon>
        <taxon>Actinomycetes</taxon>
        <taxon>Micrococcales</taxon>
        <taxon>Microbacteriaceae</taxon>
        <taxon>Glaciibacter</taxon>
    </lineage>
</organism>
<dbReference type="PANTHER" id="PTHR48467">
    <property type="entry name" value="GLUTAMATE SYNTHASE 1 [NADH], CHLOROPLASTIC-LIKE"/>
    <property type="match status" value="1"/>
</dbReference>
<dbReference type="InterPro" id="IPR055275">
    <property type="entry name" value="Ferredox_Rdtase"/>
</dbReference>
<keyword evidence="4" id="KW-0274">FAD</keyword>
<keyword evidence="3" id="KW-0285">Flavoprotein</keyword>
<evidence type="ECO:0000313" key="9">
    <source>
        <dbReference type="EMBL" id="NYJ21112.1"/>
    </source>
</evidence>
<reference evidence="9 10" key="1">
    <citation type="submission" date="2020-07" db="EMBL/GenBank/DDBJ databases">
        <title>Sequencing the genomes of 1000 actinobacteria strains.</title>
        <authorList>
            <person name="Klenk H.-P."/>
        </authorList>
    </citation>
    <scope>NUCLEOTIDE SEQUENCE [LARGE SCALE GENOMIC DNA]</scope>
    <source>
        <strain evidence="9 10">LI1</strain>
    </source>
</reference>
<keyword evidence="6 9" id="KW-0560">Oxidoreductase</keyword>
<name>A0A7Z0J708_9MICO</name>
<dbReference type="Gene3D" id="3.50.50.60">
    <property type="entry name" value="FAD/NAD(P)-binding domain"/>
    <property type="match status" value="1"/>
</dbReference>
<gene>
    <name evidence="9" type="ORF">HNR05_002903</name>
</gene>
<dbReference type="InterPro" id="IPR023753">
    <property type="entry name" value="FAD/NAD-binding_dom"/>
</dbReference>
<dbReference type="Gene3D" id="3.40.50.720">
    <property type="entry name" value="NAD(P)-binding Rossmann-like Domain"/>
    <property type="match status" value="1"/>
</dbReference>
<evidence type="ECO:0000259" key="8">
    <source>
        <dbReference type="Pfam" id="PF07992"/>
    </source>
</evidence>
<sequence>MTSPSTPRIAIVGSGPSGCYLAQSLRRHWPDAEIVILDRLASPFGLIRYGVAADHQSTKAITRQFERLFERDGVRFAGNVELGSDVTLTDLRACFDLVALATGLAEDRALDIPGEHLPGVTSAGPFTRTLNAHPFAPVELPDLGERAVIIGGGNVAVDVLRFLAKRPEDFVGSDIADEPLAAYAAHPNSRITVLSRSGIAAAKSDALMLRELGKLAHVRFSCPDPLDVPADADRSAHARSAAVRELIDPTRPTSAELEVEFRFGWVPERIEGTDHVSAVALRAADGRTELIDADAVIRAAGFQLGSGLAGVLGDGAGSADSIGDADIGDADIGIDLTHRTDLGFLAAGLYRTGWVKRGPVGTIPENRTDAKAVADEIATDAAAGMLVIDPARLGFEGLPLSCRNASISYSHWTELNRAECAAAGADRVRRKTPNHDAMLRLARTGAPTPA</sequence>
<evidence type="ECO:0000256" key="5">
    <source>
        <dbReference type="ARBA" id="ARBA00022857"/>
    </source>
</evidence>
<keyword evidence="5" id="KW-0521">NADP</keyword>
<dbReference type="GO" id="GO:0004324">
    <property type="term" value="F:ferredoxin-NADP+ reductase activity"/>
    <property type="evidence" value="ECO:0007669"/>
    <property type="project" value="UniProtKB-EC"/>
</dbReference>
<feature type="domain" description="FAD/NAD(P)-binding" evidence="8">
    <location>
        <begin position="8"/>
        <end position="166"/>
    </location>
</feature>
<dbReference type="InterPro" id="IPR036188">
    <property type="entry name" value="FAD/NAD-bd_sf"/>
</dbReference>
<dbReference type="PRINTS" id="PR00419">
    <property type="entry name" value="ADXRDTASE"/>
</dbReference>
<dbReference type="EMBL" id="JACCFM010000001">
    <property type="protein sequence ID" value="NYJ21112.1"/>
    <property type="molecule type" value="Genomic_DNA"/>
</dbReference>
<evidence type="ECO:0000256" key="4">
    <source>
        <dbReference type="ARBA" id="ARBA00022827"/>
    </source>
</evidence>
<comment type="cofactor">
    <cofactor evidence="1">
        <name>FAD</name>
        <dbReference type="ChEBI" id="CHEBI:57692"/>
    </cofactor>
</comment>
<protein>
    <recommendedName>
        <fullName evidence="2">ferredoxin--NADP(+) reductase</fullName>
        <ecNumber evidence="2">1.18.1.2</ecNumber>
    </recommendedName>
</protein>
<evidence type="ECO:0000256" key="6">
    <source>
        <dbReference type="ARBA" id="ARBA00023002"/>
    </source>
</evidence>
<comment type="catalytic activity">
    <reaction evidence="7">
        <text>2 reduced [2Fe-2S]-[ferredoxin] + NADP(+) + H(+) = 2 oxidized [2Fe-2S]-[ferredoxin] + NADPH</text>
        <dbReference type="Rhea" id="RHEA:20125"/>
        <dbReference type="Rhea" id="RHEA-COMP:10000"/>
        <dbReference type="Rhea" id="RHEA-COMP:10001"/>
        <dbReference type="ChEBI" id="CHEBI:15378"/>
        <dbReference type="ChEBI" id="CHEBI:33737"/>
        <dbReference type="ChEBI" id="CHEBI:33738"/>
        <dbReference type="ChEBI" id="CHEBI:57783"/>
        <dbReference type="ChEBI" id="CHEBI:58349"/>
        <dbReference type="EC" id="1.18.1.2"/>
    </reaction>
</comment>
<proteinExistence type="predicted"/>
<dbReference type="AlphaFoldDB" id="A0A7Z0J708"/>
<evidence type="ECO:0000313" key="10">
    <source>
        <dbReference type="Proteomes" id="UP000537260"/>
    </source>
</evidence>
<evidence type="ECO:0000256" key="7">
    <source>
        <dbReference type="ARBA" id="ARBA00047776"/>
    </source>
</evidence>
<evidence type="ECO:0000256" key="3">
    <source>
        <dbReference type="ARBA" id="ARBA00022630"/>
    </source>
</evidence>
<dbReference type="Proteomes" id="UP000537260">
    <property type="component" value="Unassembled WGS sequence"/>
</dbReference>
<evidence type="ECO:0000256" key="1">
    <source>
        <dbReference type="ARBA" id="ARBA00001974"/>
    </source>
</evidence>
<dbReference type="SUPFAM" id="SSF51971">
    <property type="entry name" value="Nucleotide-binding domain"/>
    <property type="match status" value="1"/>
</dbReference>
<comment type="caution">
    <text evidence="9">The sequence shown here is derived from an EMBL/GenBank/DDBJ whole genome shotgun (WGS) entry which is preliminary data.</text>
</comment>
<dbReference type="RefSeq" id="WP_179579761.1">
    <property type="nucleotide sequence ID" value="NZ_JACCFM010000001.1"/>
</dbReference>
<dbReference type="EC" id="1.18.1.2" evidence="2"/>
<dbReference type="PANTHER" id="PTHR48467:SF1">
    <property type="entry name" value="GLUTAMATE SYNTHASE 1 [NADH], CHLOROPLASTIC-LIKE"/>
    <property type="match status" value="1"/>
</dbReference>
<accession>A0A7Z0J708</accession>